<name>A0A3A1VPA6_9BACL</name>
<evidence type="ECO:0000256" key="1">
    <source>
        <dbReference type="SAM" id="MobiDB-lite"/>
    </source>
</evidence>
<accession>A0A3A1VPA6</accession>
<dbReference type="RefSeq" id="WP_119597748.1">
    <property type="nucleotide sequence ID" value="NZ_QXQA01000001.1"/>
</dbReference>
<sequence>MGTKTKLSQWDALMLESLKAHGWPSDELLAKIHAGDLPKDESKFQFDYTGLTAFAREHAETLAQAVQEGYQIKYNTIRGIHSWILVALGQEAELVLEPGQEAVIASLTEEDAALLASVLSFGWAISPAQDSGAASDANGRSLYRVEPAERRGSSQA</sequence>
<reference evidence="2 3" key="1">
    <citation type="submission" date="2018-09" db="EMBL/GenBank/DDBJ databases">
        <title>Paenibacillus aracenensis nov. sp. isolated from a cave in southern Spain.</title>
        <authorList>
            <person name="Jurado V."/>
            <person name="Gutierrez-Patricio S."/>
            <person name="Gonzalez-Pimentel J.L."/>
            <person name="Miller A.Z."/>
            <person name="Laiz L."/>
            <person name="Saiz-Jimenez C."/>
        </authorList>
    </citation>
    <scope>NUCLEOTIDE SEQUENCE [LARGE SCALE GENOMIC DNA]</scope>
    <source>
        <strain evidence="2 3">DSM 22867</strain>
    </source>
</reference>
<dbReference type="AlphaFoldDB" id="A0A3A1VPA6"/>
<dbReference type="EMBL" id="QXQA01000001">
    <property type="protein sequence ID" value="RIX60373.1"/>
    <property type="molecule type" value="Genomic_DNA"/>
</dbReference>
<gene>
    <name evidence="2" type="ORF">D3P08_02060</name>
</gene>
<evidence type="ECO:0000313" key="2">
    <source>
        <dbReference type="EMBL" id="RIX60373.1"/>
    </source>
</evidence>
<feature type="compositionally biased region" description="Basic and acidic residues" evidence="1">
    <location>
        <begin position="146"/>
        <end position="156"/>
    </location>
</feature>
<comment type="caution">
    <text evidence="2">The sequence shown here is derived from an EMBL/GenBank/DDBJ whole genome shotgun (WGS) entry which is preliminary data.</text>
</comment>
<keyword evidence="3" id="KW-1185">Reference proteome</keyword>
<protein>
    <submittedName>
        <fullName evidence="2">Uncharacterized protein</fullName>
    </submittedName>
</protein>
<dbReference type="Proteomes" id="UP000266482">
    <property type="component" value="Unassembled WGS sequence"/>
</dbReference>
<proteinExistence type="predicted"/>
<dbReference type="OrthoDB" id="2657532at2"/>
<evidence type="ECO:0000313" key="3">
    <source>
        <dbReference type="Proteomes" id="UP000266482"/>
    </source>
</evidence>
<organism evidence="2 3">
    <name type="scientific">Paenibacillus nanensis</name>
    <dbReference type="NCBI Taxonomy" id="393251"/>
    <lineage>
        <taxon>Bacteria</taxon>
        <taxon>Bacillati</taxon>
        <taxon>Bacillota</taxon>
        <taxon>Bacilli</taxon>
        <taxon>Bacillales</taxon>
        <taxon>Paenibacillaceae</taxon>
        <taxon>Paenibacillus</taxon>
    </lineage>
</organism>
<feature type="region of interest" description="Disordered" evidence="1">
    <location>
        <begin position="129"/>
        <end position="156"/>
    </location>
</feature>